<proteinExistence type="predicted"/>
<gene>
    <name evidence="3" type="ORF">AB0H04_33850</name>
</gene>
<accession>A0ABV3AIK0</accession>
<keyword evidence="2" id="KW-0732">Signal</keyword>
<evidence type="ECO:0000256" key="1">
    <source>
        <dbReference type="SAM" id="MobiDB-lite"/>
    </source>
</evidence>
<name>A0ABV3AIK0_9ACTN</name>
<comment type="caution">
    <text evidence="3">The sequence shown here is derived from an EMBL/GenBank/DDBJ whole genome shotgun (WGS) entry which is preliminary data.</text>
</comment>
<evidence type="ECO:0000313" key="3">
    <source>
        <dbReference type="EMBL" id="MEU5711782.1"/>
    </source>
</evidence>
<sequence length="100" mass="10549">MRMTGRIAIVGASALLAAGAVALGGGPAMAATAQTPEHHPAAGVPRDTDHSSDRDRAARQPTDAWIADQLATFCPSSQHRLAVFDPWVKDQLAMFEKTGR</sequence>
<dbReference type="RefSeq" id="WP_356196191.1">
    <property type="nucleotide sequence ID" value="NZ_JBEXDP010000071.1"/>
</dbReference>
<reference evidence="3 4" key="1">
    <citation type="submission" date="2024-06" db="EMBL/GenBank/DDBJ databases">
        <title>The Natural Products Discovery Center: Release of the First 8490 Sequenced Strains for Exploring Actinobacteria Biosynthetic Diversity.</title>
        <authorList>
            <person name="Kalkreuter E."/>
            <person name="Kautsar S.A."/>
            <person name="Yang D."/>
            <person name="Bader C.D."/>
            <person name="Teijaro C.N."/>
            <person name="Fluegel L."/>
            <person name="Davis C.M."/>
            <person name="Simpson J.R."/>
            <person name="Lauterbach L."/>
            <person name="Steele A.D."/>
            <person name="Gui C."/>
            <person name="Meng S."/>
            <person name="Li G."/>
            <person name="Viehrig K."/>
            <person name="Ye F."/>
            <person name="Su P."/>
            <person name="Kiefer A.F."/>
            <person name="Nichols A."/>
            <person name="Cepeda A.J."/>
            <person name="Yan W."/>
            <person name="Fan B."/>
            <person name="Jiang Y."/>
            <person name="Adhikari A."/>
            <person name="Zheng C.-J."/>
            <person name="Schuster L."/>
            <person name="Cowan T.M."/>
            <person name="Smanski M.J."/>
            <person name="Chevrette M.G."/>
            <person name="De Carvalho L.P.S."/>
            <person name="Shen B."/>
        </authorList>
    </citation>
    <scope>NUCLEOTIDE SEQUENCE [LARGE SCALE GENOMIC DNA]</scope>
    <source>
        <strain evidence="3 4">NPDC020594</strain>
    </source>
</reference>
<evidence type="ECO:0000313" key="4">
    <source>
        <dbReference type="Proteomes" id="UP001551011"/>
    </source>
</evidence>
<dbReference type="Proteomes" id="UP001551011">
    <property type="component" value="Unassembled WGS sequence"/>
</dbReference>
<dbReference type="EMBL" id="JBFAEG010000029">
    <property type="protein sequence ID" value="MEU5711782.1"/>
    <property type="molecule type" value="Genomic_DNA"/>
</dbReference>
<keyword evidence="4" id="KW-1185">Reference proteome</keyword>
<protein>
    <recommendedName>
        <fullName evidence="5">Secreted protein</fullName>
    </recommendedName>
</protein>
<feature type="compositionally biased region" description="Basic and acidic residues" evidence="1">
    <location>
        <begin position="36"/>
        <end position="58"/>
    </location>
</feature>
<feature type="chain" id="PRO_5045256973" description="Secreted protein" evidence="2">
    <location>
        <begin position="31"/>
        <end position="100"/>
    </location>
</feature>
<evidence type="ECO:0008006" key="5">
    <source>
        <dbReference type="Google" id="ProtNLM"/>
    </source>
</evidence>
<feature type="region of interest" description="Disordered" evidence="1">
    <location>
        <begin position="30"/>
        <end position="62"/>
    </location>
</feature>
<evidence type="ECO:0000256" key="2">
    <source>
        <dbReference type="SAM" id="SignalP"/>
    </source>
</evidence>
<feature type="signal peptide" evidence="2">
    <location>
        <begin position="1"/>
        <end position="30"/>
    </location>
</feature>
<organism evidence="3 4">
    <name type="scientific">Streptomyces flaveolus</name>
    <dbReference type="NCBI Taxonomy" id="67297"/>
    <lineage>
        <taxon>Bacteria</taxon>
        <taxon>Bacillati</taxon>
        <taxon>Actinomycetota</taxon>
        <taxon>Actinomycetes</taxon>
        <taxon>Kitasatosporales</taxon>
        <taxon>Streptomycetaceae</taxon>
        <taxon>Streptomyces</taxon>
    </lineage>
</organism>